<dbReference type="Gene3D" id="2.60.40.420">
    <property type="entry name" value="Cupredoxins - blue copper proteins"/>
    <property type="match status" value="1"/>
</dbReference>
<feature type="chain" id="PRO_5046624209" evidence="1">
    <location>
        <begin position="22"/>
        <end position="124"/>
    </location>
</feature>
<protein>
    <submittedName>
        <fullName evidence="3">Cupredoxin domain-containing protein</fullName>
    </submittedName>
</protein>
<evidence type="ECO:0000256" key="1">
    <source>
        <dbReference type="SAM" id="SignalP"/>
    </source>
</evidence>
<feature type="domain" description="EfeO-type cupredoxin-like" evidence="2">
    <location>
        <begin position="7"/>
        <end position="108"/>
    </location>
</feature>
<reference evidence="3" key="1">
    <citation type="submission" date="2022-05" db="EMBL/GenBank/DDBJ databases">
        <authorList>
            <person name="Jo J.-H."/>
            <person name="Im W.-T."/>
        </authorList>
    </citation>
    <scope>NUCLEOTIDE SEQUENCE</scope>
    <source>
        <strain evidence="3">SE220</strain>
    </source>
</reference>
<dbReference type="InterPro" id="IPR008972">
    <property type="entry name" value="Cupredoxin"/>
</dbReference>
<dbReference type="EMBL" id="JAMGBE010000001">
    <property type="protein sequence ID" value="MCL6728676.1"/>
    <property type="molecule type" value="Genomic_DNA"/>
</dbReference>
<evidence type="ECO:0000313" key="3">
    <source>
        <dbReference type="EMBL" id="MCL6728676.1"/>
    </source>
</evidence>
<comment type="caution">
    <text evidence="3">The sequence shown here is derived from an EMBL/GenBank/DDBJ whole genome shotgun (WGS) entry which is preliminary data.</text>
</comment>
<evidence type="ECO:0000259" key="2">
    <source>
        <dbReference type="Pfam" id="PF13473"/>
    </source>
</evidence>
<dbReference type="CDD" id="cd00920">
    <property type="entry name" value="Cupredoxin"/>
    <property type="match status" value="1"/>
</dbReference>
<keyword evidence="4" id="KW-1185">Reference proteome</keyword>
<dbReference type="InterPro" id="IPR028096">
    <property type="entry name" value="EfeO_Cupredoxin"/>
</dbReference>
<dbReference type="Pfam" id="PF13473">
    <property type="entry name" value="Cupredoxin_1"/>
    <property type="match status" value="1"/>
</dbReference>
<gene>
    <name evidence="3" type="ORF">LZ538_01230</name>
</gene>
<proteinExistence type="predicted"/>
<evidence type="ECO:0000313" key="4">
    <source>
        <dbReference type="Proteomes" id="UP001165342"/>
    </source>
</evidence>
<dbReference type="SUPFAM" id="SSF49503">
    <property type="entry name" value="Cupredoxins"/>
    <property type="match status" value="1"/>
</dbReference>
<feature type="signal peptide" evidence="1">
    <location>
        <begin position="1"/>
        <end position="21"/>
    </location>
</feature>
<keyword evidence="1" id="KW-0732">Signal</keyword>
<dbReference type="Proteomes" id="UP001165342">
    <property type="component" value="Unassembled WGS sequence"/>
</dbReference>
<sequence>MYRLTLVSAALAAFVVGPAAAQQPSTQAINVYSFGFTPKLIHLAAGRPVTLTFTNTSGSGHDFTAKEFFAASQITAGAAPKGEIELHSGETKSITLVPRAGNYPTHCSHFLHATFGMVGTIDVK</sequence>
<name>A0ABT0RZ59_9SPHN</name>
<organism evidence="3 4">
    <name type="scientific">Sphingomonas hankyongi</name>
    <dbReference type="NCBI Taxonomy" id="2908209"/>
    <lineage>
        <taxon>Bacteria</taxon>
        <taxon>Pseudomonadati</taxon>
        <taxon>Pseudomonadota</taxon>
        <taxon>Alphaproteobacteria</taxon>
        <taxon>Sphingomonadales</taxon>
        <taxon>Sphingomonadaceae</taxon>
        <taxon>Sphingomonas</taxon>
    </lineage>
</organism>
<dbReference type="RefSeq" id="WP_249830181.1">
    <property type="nucleotide sequence ID" value="NZ_JAMGBE010000001.1"/>
</dbReference>
<accession>A0ABT0RZ59</accession>